<comment type="caution">
    <text evidence="7">The sequence shown here is derived from an EMBL/GenBank/DDBJ whole genome shotgun (WGS) entry which is preliminary data.</text>
</comment>
<dbReference type="GO" id="GO:0019825">
    <property type="term" value="F:oxygen binding"/>
    <property type="evidence" value="ECO:0007669"/>
    <property type="project" value="InterPro"/>
</dbReference>
<dbReference type="GO" id="GO:0008941">
    <property type="term" value="F:nitric oxide dioxygenase NAD(P)H activity"/>
    <property type="evidence" value="ECO:0007669"/>
    <property type="project" value="TreeGrafter"/>
</dbReference>
<dbReference type="GO" id="GO:0005344">
    <property type="term" value="F:oxygen carrier activity"/>
    <property type="evidence" value="ECO:0007669"/>
    <property type="project" value="UniProtKB-KW"/>
</dbReference>
<organism evidence="7 8">
    <name type="scientific">Gordonia crocea</name>
    <dbReference type="NCBI Taxonomy" id="589162"/>
    <lineage>
        <taxon>Bacteria</taxon>
        <taxon>Bacillati</taxon>
        <taxon>Actinomycetota</taxon>
        <taxon>Actinomycetes</taxon>
        <taxon>Mycobacteriales</taxon>
        <taxon>Gordoniaceae</taxon>
        <taxon>Gordonia</taxon>
    </lineage>
</organism>
<dbReference type="PROSITE" id="PS01033">
    <property type="entry name" value="GLOBIN"/>
    <property type="match status" value="1"/>
</dbReference>
<dbReference type="RefSeq" id="WP_161925591.1">
    <property type="nucleotide sequence ID" value="NZ_BJOU01000001.1"/>
</dbReference>
<proteinExistence type="inferred from homology"/>
<comment type="similarity">
    <text evidence="5">Belongs to the globin family.</text>
</comment>
<dbReference type="AlphaFoldDB" id="A0A7M3STU6"/>
<evidence type="ECO:0000256" key="2">
    <source>
        <dbReference type="ARBA" id="ARBA00022621"/>
    </source>
</evidence>
<dbReference type="GO" id="GO:0046210">
    <property type="term" value="P:nitric oxide catabolic process"/>
    <property type="evidence" value="ECO:0007669"/>
    <property type="project" value="TreeGrafter"/>
</dbReference>
<dbReference type="EMBL" id="BJOU01000001">
    <property type="protein sequence ID" value="GED96070.1"/>
    <property type="molecule type" value="Genomic_DNA"/>
</dbReference>
<keyword evidence="3" id="KW-0479">Metal-binding</keyword>
<evidence type="ECO:0000259" key="6">
    <source>
        <dbReference type="PROSITE" id="PS01033"/>
    </source>
</evidence>
<dbReference type="Gene3D" id="1.10.490.10">
    <property type="entry name" value="Globins"/>
    <property type="match status" value="1"/>
</dbReference>
<evidence type="ECO:0000256" key="3">
    <source>
        <dbReference type="ARBA" id="ARBA00022723"/>
    </source>
</evidence>
<keyword evidence="4" id="KW-0408">Iron</keyword>
<protein>
    <submittedName>
        <fullName evidence="7">Globin</fullName>
    </submittedName>
</protein>
<name>A0A7M3STU6_9ACTN</name>
<dbReference type="Pfam" id="PF00042">
    <property type="entry name" value="Globin"/>
    <property type="match status" value="1"/>
</dbReference>
<evidence type="ECO:0000313" key="8">
    <source>
        <dbReference type="Proteomes" id="UP000444980"/>
    </source>
</evidence>
<dbReference type="GO" id="GO:0020037">
    <property type="term" value="F:heme binding"/>
    <property type="evidence" value="ECO:0007669"/>
    <property type="project" value="InterPro"/>
</dbReference>
<dbReference type="Proteomes" id="UP000444980">
    <property type="component" value="Unassembled WGS sequence"/>
</dbReference>
<dbReference type="InterPro" id="IPR000971">
    <property type="entry name" value="Globin"/>
</dbReference>
<keyword evidence="8" id="KW-1185">Reference proteome</keyword>
<dbReference type="PANTHER" id="PTHR43396:SF3">
    <property type="entry name" value="FLAVOHEMOPROTEIN"/>
    <property type="match status" value="1"/>
</dbReference>
<dbReference type="InterPro" id="IPR012292">
    <property type="entry name" value="Globin/Proto"/>
</dbReference>
<dbReference type="PANTHER" id="PTHR43396">
    <property type="entry name" value="FLAVOHEMOPROTEIN"/>
    <property type="match status" value="1"/>
</dbReference>
<dbReference type="OrthoDB" id="3213438at2"/>
<evidence type="ECO:0000256" key="4">
    <source>
        <dbReference type="ARBA" id="ARBA00023004"/>
    </source>
</evidence>
<dbReference type="SUPFAM" id="SSF46458">
    <property type="entry name" value="Globin-like"/>
    <property type="match status" value="1"/>
</dbReference>
<keyword evidence="2 5" id="KW-0561">Oxygen transport</keyword>
<feature type="domain" description="Globin" evidence="6">
    <location>
        <begin position="1"/>
        <end position="131"/>
    </location>
</feature>
<dbReference type="GO" id="GO:0046872">
    <property type="term" value="F:metal ion binding"/>
    <property type="evidence" value="ECO:0007669"/>
    <property type="project" value="UniProtKB-KW"/>
</dbReference>
<reference evidence="8" key="1">
    <citation type="submission" date="2019-06" db="EMBL/GenBank/DDBJ databases">
        <title>Gordonia isolated from sludge of a wastewater treatment plant.</title>
        <authorList>
            <person name="Tamura T."/>
            <person name="Aoyama K."/>
            <person name="Kang Y."/>
            <person name="Saito S."/>
            <person name="Akiyama N."/>
            <person name="Yazawa K."/>
            <person name="Gonoi T."/>
            <person name="Mikami Y."/>
        </authorList>
    </citation>
    <scope>NUCLEOTIDE SEQUENCE [LARGE SCALE GENOMIC DNA]</scope>
    <source>
        <strain evidence="8">NBRC 107697</strain>
    </source>
</reference>
<dbReference type="InterPro" id="IPR009050">
    <property type="entry name" value="Globin-like_sf"/>
</dbReference>
<evidence type="ECO:0000256" key="5">
    <source>
        <dbReference type="RuleBase" id="RU000356"/>
    </source>
</evidence>
<keyword evidence="1 5" id="KW-0349">Heme</keyword>
<gene>
    <name evidence="7" type="primary">cgb</name>
    <name evidence="7" type="ORF">nbrc107697_01090</name>
</gene>
<keyword evidence="5" id="KW-0813">Transport</keyword>
<dbReference type="GO" id="GO:0071500">
    <property type="term" value="P:cellular response to nitrosative stress"/>
    <property type="evidence" value="ECO:0007669"/>
    <property type="project" value="TreeGrafter"/>
</dbReference>
<sequence>MNKDLLHHSLTLVDLPDDGLTARFYDILFDRYPQVKPMFSRNTRQQASMLRSAIVSVVDHLDDADWLATTLGTLGARHAGMGVTEPMYGAVAECMVAAMTEIGGDQWTPEMSEEWTAALGAVASMMLAGYPAGETGAA</sequence>
<accession>A0A7M3STU6</accession>
<evidence type="ECO:0000313" key="7">
    <source>
        <dbReference type="EMBL" id="GED96070.1"/>
    </source>
</evidence>
<dbReference type="GO" id="GO:0071949">
    <property type="term" value="F:FAD binding"/>
    <property type="evidence" value="ECO:0007669"/>
    <property type="project" value="TreeGrafter"/>
</dbReference>
<evidence type="ECO:0000256" key="1">
    <source>
        <dbReference type="ARBA" id="ARBA00022617"/>
    </source>
</evidence>